<gene>
    <name evidence="3" type="ORF">FDP22_18685</name>
</gene>
<dbReference type="KEGG" id="ppru:FDP22_18685"/>
<name>A0A5B8FJ71_9RHOB</name>
<keyword evidence="2" id="KW-0812">Transmembrane</keyword>
<accession>A0A5B8FJ71</accession>
<protein>
    <submittedName>
        <fullName evidence="3">Uncharacterized protein</fullName>
    </submittedName>
</protein>
<dbReference type="AlphaFoldDB" id="A0A5B8FJ71"/>
<evidence type="ECO:0000256" key="1">
    <source>
        <dbReference type="SAM" id="MobiDB-lite"/>
    </source>
</evidence>
<feature type="compositionally biased region" description="Acidic residues" evidence="1">
    <location>
        <begin position="146"/>
        <end position="160"/>
    </location>
</feature>
<dbReference type="Proteomes" id="UP000305888">
    <property type="component" value="Plasmid pD4M1A"/>
</dbReference>
<dbReference type="RefSeq" id="WP_138573770.1">
    <property type="nucleotide sequence ID" value="NZ_CP040819.1"/>
</dbReference>
<feature type="transmembrane region" description="Helical" evidence="2">
    <location>
        <begin position="6"/>
        <end position="26"/>
    </location>
</feature>
<evidence type="ECO:0000313" key="4">
    <source>
        <dbReference type="Proteomes" id="UP000305888"/>
    </source>
</evidence>
<geneLocation type="plasmid" evidence="4">
    <name>pd4m1a</name>
</geneLocation>
<reference evidence="3 4" key="1">
    <citation type="submission" date="2019-06" db="EMBL/GenBank/DDBJ databases">
        <title>Genome sequence of Rhodobacteraceae bacterium D4M1.</title>
        <authorList>
            <person name="Cao J."/>
        </authorList>
    </citation>
    <scope>NUCLEOTIDE SEQUENCE [LARGE SCALE GENOMIC DNA]</scope>
    <source>
        <strain evidence="3 4">D4M1</strain>
        <plasmid evidence="4">pd4m1a</plasmid>
    </source>
</reference>
<dbReference type="EMBL" id="CP040819">
    <property type="protein sequence ID" value="QDL93908.1"/>
    <property type="molecule type" value="Genomic_DNA"/>
</dbReference>
<evidence type="ECO:0000313" key="3">
    <source>
        <dbReference type="EMBL" id="QDL93908.1"/>
    </source>
</evidence>
<evidence type="ECO:0000256" key="2">
    <source>
        <dbReference type="SAM" id="Phobius"/>
    </source>
</evidence>
<feature type="compositionally biased region" description="Low complexity" evidence="1">
    <location>
        <begin position="121"/>
        <end position="141"/>
    </location>
</feature>
<proteinExistence type="predicted"/>
<keyword evidence="2" id="KW-1133">Transmembrane helix</keyword>
<keyword evidence="4" id="KW-1185">Reference proteome</keyword>
<keyword evidence="2" id="KW-0472">Membrane</keyword>
<feature type="region of interest" description="Disordered" evidence="1">
    <location>
        <begin position="121"/>
        <end position="161"/>
    </location>
</feature>
<dbReference type="OrthoDB" id="7874005at2"/>
<keyword evidence="3" id="KW-0614">Plasmid</keyword>
<organism evidence="3 4">
    <name type="scientific">Paroceanicella profunda</name>
    <dbReference type="NCBI Taxonomy" id="2579971"/>
    <lineage>
        <taxon>Bacteria</taxon>
        <taxon>Pseudomonadati</taxon>
        <taxon>Pseudomonadota</taxon>
        <taxon>Alphaproteobacteria</taxon>
        <taxon>Rhodobacterales</taxon>
        <taxon>Paracoccaceae</taxon>
        <taxon>Paroceanicella</taxon>
    </lineage>
</organism>
<sequence length="237" mass="24539">MKSGEIGRILFGAGGLIIGMLIGVAVTDRGDDSQKALHEDMAATRSAAEGVGDRVGQLEERLSGVEATLARLEEGAGSLSDKLDATGQGLVEKLDAQASAGQDALNAALQDMGRRIDAVAAAPAPQPGAESAEEAAASDPAVMEKDEADAGEAAGEDDADGLSVGHAQVFEDGKIRVFLSGLTEGSYDRKARLAVNGFEMKSLRAKDTLPVRVEDKDCTLTLDAIRDDKAQISVDCQ</sequence>